<evidence type="ECO:0000256" key="5">
    <source>
        <dbReference type="ARBA" id="ARBA00022692"/>
    </source>
</evidence>
<evidence type="ECO:0000256" key="6">
    <source>
        <dbReference type="ARBA" id="ARBA00022927"/>
    </source>
</evidence>
<keyword evidence="7 10" id="KW-1133">Transmembrane helix</keyword>
<proteinExistence type="inferred from homology"/>
<gene>
    <name evidence="11" type="ORF">A2Y64_05700</name>
</gene>
<evidence type="ECO:0000256" key="1">
    <source>
        <dbReference type="ARBA" id="ARBA00004162"/>
    </source>
</evidence>
<protein>
    <submittedName>
        <fullName evidence="11">Preprotein translocase subunit YajC</fullName>
    </submittedName>
</protein>
<accession>A0A1F5FBA1</accession>
<evidence type="ECO:0000256" key="8">
    <source>
        <dbReference type="ARBA" id="ARBA00023010"/>
    </source>
</evidence>
<evidence type="ECO:0000256" key="3">
    <source>
        <dbReference type="ARBA" id="ARBA00022448"/>
    </source>
</evidence>
<dbReference type="Pfam" id="PF02699">
    <property type="entry name" value="YajC"/>
    <property type="match status" value="1"/>
</dbReference>
<comment type="similarity">
    <text evidence="2">Belongs to the YajC family.</text>
</comment>
<comment type="subcellular location">
    <subcellularLocation>
        <location evidence="1">Cell membrane</location>
        <topology evidence="1">Single-pass membrane protein</topology>
    </subcellularLocation>
</comment>
<sequence length="105" mass="11033">MGGGGGEGGDGGGGILGLILPFVIVIAIFYFLIIMPQRKKEKQKQAMLNAVTKGDRVVTIGGLKGTIVGVDDREDSVTIRVSGDVKLEFLKSSIAQVISKDRSAE</sequence>
<dbReference type="GO" id="GO:0015031">
    <property type="term" value="P:protein transport"/>
    <property type="evidence" value="ECO:0007669"/>
    <property type="project" value="UniProtKB-KW"/>
</dbReference>
<evidence type="ECO:0000256" key="7">
    <source>
        <dbReference type="ARBA" id="ARBA00022989"/>
    </source>
</evidence>
<evidence type="ECO:0000313" key="12">
    <source>
        <dbReference type="Proteomes" id="UP000177187"/>
    </source>
</evidence>
<dbReference type="SMART" id="SM01323">
    <property type="entry name" value="YajC"/>
    <property type="match status" value="1"/>
</dbReference>
<dbReference type="GO" id="GO:0005886">
    <property type="term" value="C:plasma membrane"/>
    <property type="evidence" value="ECO:0007669"/>
    <property type="project" value="UniProtKB-SubCell"/>
</dbReference>
<dbReference type="PANTHER" id="PTHR33909:SF1">
    <property type="entry name" value="SEC TRANSLOCON ACCESSORY COMPLEX SUBUNIT YAJC"/>
    <property type="match status" value="1"/>
</dbReference>
<dbReference type="Proteomes" id="UP000177187">
    <property type="component" value="Unassembled WGS sequence"/>
</dbReference>
<dbReference type="AlphaFoldDB" id="A0A1F5FBA1"/>
<dbReference type="EMBL" id="MFAF01000059">
    <property type="protein sequence ID" value="OGD76859.1"/>
    <property type="molecule type" value="Genomic_DNA"/>
</dbReference>
<keyword evidence="5 10" id="KW-0812">Transmembrane</keyword>
<organism evidence="11 12">
    <name type="scientific">Candidatus Coatesbacteria bacterium RBG_13_66_14</name>
    <dbReference type="NCBI Taxonomy" id="1817816"/>
    <lineage>
        <taxon>Bacteria</taxon>
        <taxon>Candidatus Coatesiibacteriota</taxon>
    </lineage>
</organism>
<evidence type="ECO:0000256" key="4">
    <source>
        <dbReference type="ARBA" id="ARBA00022475"/>
    </source>
</evidence>
<keyword evidence="8" id="KW-0811">Translocation</keyword>
<feature type="transmembrane region" description="Helical" evidence="10">
    <location>
        <begin position="12"/>
        <end position="34"/>
    </location>
</feature>
<evidence type="ECO:0000313" key="11">
    <source>
        <dbReference type="EMBL" id="OGD76859.1"/>
    </source>
</evidence>
<dbReference type="NCBIfam" id="TIGR00739">
    <property type="entry name" value="yajC"/>
    <property type="match status" value="1"/>
</dbReference>
<keyword evidence="6" id="KW-0653">Protein transport</keyword>
<reference evidence="11 12" key="1">
    <citation type="journal article" date="2016" name="Nat. Commun.">
        <title>Thousands of microbial genomes shed light on interconnected biogeochemical processes in an aquifer system.</title>
        <authorList>
            <person name="Anantharaman K."/>
            <person name="Brown C.T."/>
            <person name="Hug L.A."/>
            <person name="Sharon I."/>
            <person name="Castelle C.J."/>
            <person name="Probst A.J."/>
            <person name="Thomas B.C."/>
            <person name="Singh A."/>
            <person name="Wilkins M.J."/>
            <person name="Karaoz U."/>
            <person name="Brodie E.L."/>
            <person name="Williams K.H."/>
            <person name="Hubbard S.S."/>
            <person name="Banfield J.F."/>
        </authorList>
    </citation>
    <scope>NUCLEOTIDE SEQUENCE [LARGE SCALE GENOMIC DNA]</scope>
</reference>
<evidence type="ECO:0000256" key="2">
    <source>
        <dbReference type="ARBA" id="ARBA00006742"/>
    </source>
</evidence>
<evidence type="ECO:0000256" key="10">
    <source>
        <dbReference type="SAM" id="Phobius"/>
    </source>
</evidence>
<keyword evidence="4" id="KW-1003">Cell membrane</keyword>
<keyword evidence="9 10" id="KW-0472">Membrane</keyword>
<dbReference type="PRINTS" id="PR01853">
    <property type="entry name" value="YAJCTRNLCASE"/>
</dbReference>
<name>A0A1F5FBA1_9BACT</name>
<dbReference type="InterPro" id="IPR003849">
    <property type="entry name" value="Preprotein_translocase_YajC"/>
</dbReference>
<evidence type="ECO:0000256" key="9">
    <source>
        <dbReference type="ARBA" id="ARBA00023136"/>
    </source>
</evidence>
<comment type="caution">
    <text evidence="11">The sequence shown here is derived from an EMBL/GenBank/DDBJ whole genome shotgun (WGS) entry which is preliminary data.</text>
</comment>
<dbReference type="PANTHER" id="PTHR33909">
    <property type="entry name" value="SEC TRANSLOCON ACCESSORY COMPLEX SUBUNIT YAJC"/>
    <property type="match status" value="1"/>
</dbReference>
<dbReference type="STRING" id="1817816.A2Y64_05700"/>
<keyword evidence="3" id="KW-0813">Transport</keyword>